<dbReference type="EMBL" id="JBDJPC010000007">
    <property type="protein sequence ID" value="KAL1493687.1"/>
    <property type="molecule type" value="Genomic_DNA"/>
</dbReference>
<comment type="caution">
    <text evidence="2">The sequence shown here is derived from an EMBL/GenBank/DDBJ whole genome shotgun (WGS) entry which is preliminary data.</text>
</comment>
<evidence type="ECO:0000313" key="3">
    <source>
        <dbReference type="Proteomes" id="UP001566132"/>
    </source>
</evidence>
<dbReference type="Proteomes" id="UP001566132">
    <property type="component" value="Unassembled WGS sequence"/>
</dbReference>
<feature type="region of interest" description="Disordered" evidence="1">
    <location>
        <begin position="49"/>
        <end position="75"/>
    </location>
</feature>
<keyword evidence="3" id="KW-1185">Reference proteome</keyword>
<dbReference type="AlphaFoldDB" id="A0ABD1EGU4"/>
<gene>
    <name evidence="2" type="ORF">ABEB36_009382</name>
</gene>
<sequence length="228" mass="25041">MQLLLIQTLESNSLYVDKIKYLENELSIPNSKDAHTEITVVKKIPSADGSRNDYSLSVPTTDPCSRSSVQGPSTSSTAWAAKYSTVTAGGSRRGSKSRPSESAAVSDSNRDDNDFTLVTNRKRRPPVKFRPPVVGLSTGDDAESDAPVFVSTPRKKWLHISRDVKCFVLTDKEDVCSFKVCLNDTDLTVFLDPNLWPKGVAVREFITSRKKAVPDNQSVANNVVDGNF</sequence>
<name>A0ABD1EGU4_HYPHA</name>
<accession>A0ABD1EGU4</accession>
<feature type="region of interest" description="Disordered" evidence="1">
    <location>
        <begin position="88"/>
        <end position="117"/>
    </location>
</feature>
<proteinExistence type="predicted"/>
<evidence type="ECO:0000313" key="2">
    <source>
        <dbReference type="EMBL" id="KAL1493687.1"/>
    </source>
</evidence>
<reference evidence="2 3" key="1">
    <citation type="submission" date="2024-05" db="EMBL/GenBank/DDBJ databases">
        <title>Genetic variation in Jamaican populations of the coffee berry borer (Hypothenemus hampei).</title>
        <authorList>
            <person name="Errbii M."/>
            <person name="Myrie A."/>
        </authorList>
    </citation>
    <scope>NUCLEOTIDE SEQUENCE [LARGE SCALE GENOMIC DNA]</scope>
    <source>
        <strain evidence="2">JA-Hopewell-2020-01-JO</strain>
        <tissue evidence="2">Whole body</tissue>
    </source>
</reference>
<feature type="compositionally biased region" description="Polar residues" evidence="1">
    <location>
        <begin position="52"/>
        <end position="75"/>
    </location>
</feature>
<evidence type="ECO:0000256" key="1">
    <source>
        <dbReference type="SAM" id="MobiDB-lite"/>
    </source>
</evidence>
<protein>
    <submittedName>
        <fullName evidence="2">Uncharacterized protein</fullName>
    </submittedName>
</protein>
<organism evidence="2 3">
    <name type="scientific">Hypothenemus hampei</name>
    <name type="common">Coffee berry borer</name>
    <dbReference type="NCBI Taxonomy" id="57062"/>
    <lineage>
        <taxon>Eukaryota</taxon>
        <taxon>Metazoa</taxon>
        <taxon>Ecdysozoa</taxon>
        <taxon>Arthropoda</taxon>
        <taxon>Hexapoda</taxon>
        <taxon>Insecta</taxon>
        <taxon>Pterygota</taxon>
        <taxon>Neoptera</taxon>
        <taxon>Endopterygota</taxon>
        <taxon>Coleoptera</taxon>
        <taxon>Polyphaga</taxon>
        <taxon>Cucujiformia</taxon>
        <taxon>Curculionidae</taxon>
        <taxon>Scolytinae</taxon>
        <taxon>Hypothenemus</taxon>
    </lineage>
</organism>